<evidence type="ECO:0000313" key="6">
    <source>
        <dbReference type="Proteomes" id="UP000887578"/>
    </source>
</evidence>
<keyword evidence="4" id="KW-0788">Thiol protease</keyword>
<organism evidence="6 7">
    <name type="scientific">Panagrolaimus davidi</name>
    <dbReference type="NCBI Taxonomy" id="227884"/>
    <lineage>
        <taxon>Eukaryota</taxon>
        <taxon>Metazoa</taxon>
        <taxon>Ecdysozoa</taxon>
        <taxon>Nematoda</taxon>
        <taxon>Chromadorea</taxon>
        <taxon>Rhabditida</taxon>
        <taxon>Tylenchina</taxon>
        <taxon>Panagrolaimomorpha</taxon>
        <taxon>Panagrolaimoidea</taxon>
        <taxon>Panagrolaimidae</taxon>
        <taxon>Panagrolaimus</taxon>
    </lineage>
</organism>
<dbReference type="GO" id="GO:0019784">
    <property type="term" value="F:deNEDDylase activity"/>
    <property type="evidence" value="ECO:0007669"/>
    <property type="project" value="InterPro"/>
</dbReference>
<dbReference type="PANTHER" id="PTHR46468">
    <property type="entry name" value="SENTRIN-SPECIFIC PROTEASE 8"/>
    <property type="match status" value="1"/>
</dbReference>
<comment type="similarity">
    <text evidence="1">Belongs to the peptidase C48 family.</text>
</comment>
<dbReference type="GO" id="GO:0000338">
    <property type="term" value="P:protein deneddylation"/>
    <property type="evidence" value="ECO:0007669"/>
    <property type="project" value="TreeGrafter"/>
</dbReference>
<dbReference type="InterPro" id="IPR044613">
    <property type="entry name" value="Nep1/2-like"/>
</dbReference>
<dbReference type="GO" id="GO:0006508">
    <property type="term" value="P:proteolysis"/>
    <property type="evidence" value="ECO:0007669"/>
    <property type="project" value="UniProtKB-KW"/>
</dbReference>
<accession>A0A914PHR6</accession>
<keyword evidence="6" id="KW-1185">Reference proteome</keyword>
<evidence type="ECO:0000313" key="7">
    <source>
        <dbReference type="WBParaSite" id="PDA_v2.g15183.t1"/>
    </source>
</evidence>
<name>A0A914PHR6_9BILA</name>
<keyword evidence="2" id="KW-0645">Protease</keyword>
<feature type="domain" description="Ubiquitin-like protease family profile" evidence="5">
    <location>
        <begin position="1"/>
        <end position="153"/>
    </location>
</feature>
<dbReference type="SUPFAM" id="SSF54001">
    <property type="entry name" value="Cysteine proteinases"/>
    <property type="match status" value="1"/>
</dbReference>
<dbReference type="PROSITE" id="PS50600">
    <property type="entry name" value="ULP_PROTEASE"/>
    <property type="match status" value="1"/>
</dbReference>
<dbReference type="WBParaSite" id="PDA_v2.g15183.t1">
    <property type="protein sequence ID" value="PDA_v2.g15183.t1"/>
    <property type="gene ID" value="PDA_v2.g15183"/>
</dbReference>
<evidence type="ECO:0000256" key="2">
    <source>
        <dbReference type="ARBA" id="ARBA00022670"/>
    </source>
</evidence>
<dbReference type="Pfam" id="PF02902">
    <property type="entry name" value="Peptidase_C48"/>
    <property type="match status" value="1"/>
</dbReference>
<proteinExistence type="inferred from homology"/>
<dbReference type="AlphaFoldDB" id="A0A914PHR6"/>
<dbReference type="InterPro" id="IPR003653">
    <property type="entry name" value="Peptidase_C48_C"/>
</dbReference>
<sequence length="196" mass="22998">MESLNGWLSDAIVNFIALHLYQKLPNDIKDKVNIVDSNMCDSIKYDPRPDISDIFEHNKINNQRWQFFLYNNNTQNGNIRGTHWSLIVFNKEDKNFYFLDSINTGVPLLVKKFVSKICSYMKVRMKSIMPVQCPKQQNGTDCGIYLIEYVNVILWNLHFPAKSWKNFDLLTAERLKKSRSSWRKLLTDLILGRTSV</sequence>
<reference evidence="7" key="1">
    <citation type="submission" date="2022-11" db="UniProtKB">
        <authorList>
            <consortium name="WormBaseParasite"/>
        </authorList>
    </citation>
    <scope>IDENTIFICATION</scope>
</reference>
<dbReference type="Gene3D" id="3.40.395.10">
    <property type="entry name" value="Adenoviral Proteinase, Chain A"/>
    <property type="match status" value="1"/>
</dbReference>
<dbReference type="GO" id="GO:0008234">
    <property type="term" value="F:cysteine-type peptidase activity"/>
    <property type="evidence" value="ECO:0007669"/>
    <property type="project" value="UniProtKB-KW"/>
</dbReference>
<keyword evidence="3" id="KW-0378">Hydrolase</keyword>
<dbReference type="Proteomes" id="UP000887578">
    <property type="component" value="Unplaced"/>
</dbReference>
<evidence type="ECO:0000256" key="4">
    <source>
        <dbReference type="ARBA" id="ARBA00022807"/>
    </source>
</evidence>
<dbReference type="PANTHER" id="PTHR46468:SF1">
    <property type="entry name" value="SENTRIN-SPECIFIC PROTEASE 8"/>
    <property type="match status" value="1"/>
</dbReference>
<evidence type="ECO:0000256" key="1">
    <source>
        <dbReference type="ARBA" id="ARBA00005234"/>
    </source>
</evidence>
<evidence type="ECO:0000259" key="5">
    <source>
        <dbReference type="PROSITE" id="PS50600"/>
    </source>
</evidence>
<dbReference type="InterPro" id="IPR038765">
    <property type="entry name" value="Papain-like_cys_pep_sf"/>
</dbReference>
<evidence type="ECO:0000256" key="3">
    <source>
        <dbReference type="ARBA" id="ARBA00022801"/>
    </source>
</evidence>
<protein>
    <submittedName>
        <fullName evidence="7">Ubiquitin-like protease family profile domain-containing protein</fullName>
    </submittedName>
</protein>